<dbReference type="UniPathway" id="UPA00223">
    <property type="reaction ID" value="UER00999"/>
</dbReference>
<dbReference type="Pfam" id="PF00549">
    <property type="entry name" value="Ligase_CoA"/>
    <property type="match status" value="1"/>
</dbReference>
<dbReference type="PANTHER" id="PTHR11815:SF10">
    <property type="entry name" value="SUCCINATE--COA LIGASE [GDP-FORMING] SUBUNIT BETA, MITOCHONDRIAL"/>
    <property type="match status" value="1"/>
</dbReference>
<feature type="binding site" evidence="7">
    <location>
        <position position="211"/>
    </location>
    <ligand>
        <name>Mg(2+)</name>
        <dbReference type="ChEBI" id="CHEBI:18420"/>
    </ligand>
</feature>
<dbReference type="EC" id="6.2.1.5" evidence="7"/>
<evidence type="ECO:0000256" key="2">
    <source>
        <dbReference type="ARBA" id="ARBA00022598"/>
    </source>
</evidence>
<dbReference type="Gene3D" id="3.40.50.261">
    <property type="entry name" value="Succinyl-CoA synthetase domains"/>
    <property type="match status" value="1"/>
</dbReference>
<feature type="binding site" evidence="7">
    <location>
        <position position="45"/>
    </location>
    <ligand>
        <name>ATP</name>
        <dbReference type="ChEBI" id="CHEBI:30616"/>
    </ligand>
</feature>
<comment type="catalytic activity">
    <reaction evidence="7">
        <text>GTP + succinate + CoA = succinyl-CoA + GDP + phosphate</text>
        <dbReference type="Rhea" id="RHEA:22120"/>
        <dbReference type="ChEBI" id="CHEBI:30031"/>
        <dbReference type="ChEBI" id="CHEBI:37565"/>
        <dbReference type="ChEBI" id="CHEBI:43474"/>
        <dbReference type="ChEBI" id="CHEBI:57287"/>
        <dbReference type="ChEBI" id="CHEBI:57292"/>
        <dbReference type="ChEBI" id="CHEBI:58189"/>
    </reaction>
</comment>
<dbReference type="AlphaFoldDB" id="A0A0F4KTV7"/>
<dbReference type="GO" id="GO:0005829">
    <property type="term" value="C:cytosol"/>
    <property type="evidence" value="ECO:0007669"/>
    <property type="project" value="TreeGrafter"/>
</dbReference>
<dbReference type="Pfam" id="PF08442">
    <property type="entry name" value="ATP-grasp_2"/>
    <property type="match status" value="1"/>
</dbReference>
<keyword evidence="2 7" id="KW-0436">Ligase</keyword>
<dbReference type="InterPro" id="IPR013650">
    <property type="entry name" value="ATP-grasp_succ-CoA_synth-type"/>
</dbReference>
<dbReference type="Gene3D" id="3.30.1490.20">
    <property type="entry name" value="ATP-grasp fold, A domain"/>
    <property type="match status" value="1"/>
</dbReference>
<evidence type="ECO:0000256" key="1">
    <source>
        <dbReference type="ARBA" id="ARBA00022532"/>
    </source>
</evidence>
<keyword evidence="1 7" id="KW-0816">Tricarboxylic acid cycle</keyword>
<keyword evidence="6 7" id="KW-0460">Magnesium</keyword>
<evidence type="ECO:0000256" key="4">
    <source>
        <dbReference type="ARBA" id="ARBA00022741"/>
    </source>
</evidence>
<dbReference type="SUPFAM" id="SSF56059">
    <property type="entry name" value="Glutathione synthetase ATP-binding domain-like"/>
    <property type="match status" value="1"/>
</dbReference>
<feature type="binding site" evidence="7">
    <location>
        <begin position="325"/>
        <end position="327"/>
    </location>
    <ligand>
        <name>substrate</name>
        <note>ligand shared with subunit alpha</note>
    </ligand>
</feature>
<keyword evidence="3 7" id="KW-0479">Metal-binding</keyword>
<keyword evidence="10" id="KW-1185">Reference proteome</keyword>
<dbReference type="GO" id="GO:0006099">
    <property type="term" value="P:tricarboxylic acid cycle"/>
    <property type="evidence" value="ECO:0007669"/>
    <property type="project" value="UniProtKB-UniRule"/>
</dbReference>
<dbReference type="InterPro" id="IPR005811">
    <property type="entry name" value="SUCC_ACL_C"/>
</dbReference>
<comment type="cofactor">
    <cofactor evidence="7">
        <name>Mg(2+)</name>
        <dbReference type="ChEBI" id="CHEBI:18420"/>
    </cofactor>
    <text evidence="7">Binds 1 Mg(2+) ion per subunit.</text>
</comment>
<comment type="subunit">
    <text evidence="7">Heterotetramer of two alpha and two beta subunits.</text>
</comment>
<dbReference type="Gene3D" id="3.30.470.20">
    <property type="entry name" value="ATP-grasp fold, B domain"/>
    <property type="match status" value="1"/>
</dbReference>
<dbReference type="InterPro" id="IPR011761">
    <property type="entry name" value="ATP-grasp"/>
</dbReference>
<evidence type="ECO:0000256" key="7">
    <source>
        <dbReference type="HAMAP-Rule" id="MF_00558"/>
    </source>
</evidence>
<comment type="similarity">
    <text evidence="7">Belongs to the succinate/malate CoA ligase beta subunit family.</text>
</comment>
<dbReference type="PANTHER" id="PTHR11815">
    <property type="entry name" value="SUCCINYL-COA SYNTHETASE BETA CHAIN"/>
    <property type="match status" value="1"/>
</dbReference>
<comment type="pathway">
    <text evidence="7">Carbohydrate metabolism; tricarboxylic acid cycle; succinate from succinyl-CoA (ligase route): step 1/1.</text>
</comment>
<sequence length="404" mass="43059">MDLYEYQARQLLAEHGISQPRAVYASTAEEAGQAADVIGYPCMIKGQATIGHRGQAGAVKRAENHDQAVALAEAILPMNIDGHPVSGILVTEARNILHEYYLSISVDRTSRDYDVLATASGGTEVETIAREHPESVRRLHIGPLEDFDRQAARTMAERIGFYHADLEQAAQILLGMWHTFQDSDATLVEINPLAKVGDPDDEATKHLDALDAKISLDGNAAFRHDGWKRFTDPAQVDPLEAKAKAAGLHYVHLDGQVGVIGNGAGLVMSSLDAVAGSGRRQGVPVGPANFLDIGGGASPEVMRTSLDVVLSDPKVRSVMVNVYGGITSCQQVAQGILAAVDAADGQDHNDDRPIVVRFDGNEAAEGLDLLAKAQEPRLKVARTMEEAADQAVALAAQAGKETGR</sequence>
<keyword evidence="5 7" id="KW-0067">ATP-binding</keyword>
<gene>
    <name evidence="7" type="primary">sucC</name>
    <name evidence="9" type="ORF">JF70_07770</name>
</gene>
<dbReference type="GO" id="GO:0004776">
    <property type="term" value="F:succinate-CoA ligase (GDP-forming) activity"/>
    <property type="evidence" value="ECO:0007669"/>
    <property type="project" value="RHEA"/>
</dbReference>
<keyword evidence="4 7" id="KW-0547">Nucleotide-binding</keyword>
<feature type="binding site" evidence="7">
    <location>
        <position position="262"/>
    </location>
    <ligand>
        <name>substrate</name>
        <note>ligand shared with subunit alpha</note>
    </ligand>
</feature>
<dbReference type="GO" id="GO:0006104">
    <property type="term" value="P:succinyl-CoA metabolic process"/>
    <property type="evidence" value="ECO:0007669"/>
    <property type="project" value="TreeGrafter"/>
</dbReference>
<dbReference type="SUPFAM" id="SSF52210">
    <property type="entry name" value="Succinyl-CoA synthetase domains"/>
    <property type="match status" value="1"/>
</dbReference>
<dbReference type="HAMAP" id="MF_00558">
    <property type="entry name" value="Succ_CoA_beta"/>
    <property type="match status" value="1"/>
</dbReference>
<dbReference type="RefSeq" id="WP_045935365.1">
    <property type="nucleotide sequence ID" value="NZ_KQ033885.1"/>
</dbReference>
<dbReference type="InterPro" id="IPR005809">
    <property type="entry name" value="Succ_CoA_ligase-like_bsu"/>
</dbReference>
<evidence type="ECO:0000256" key="3">
    <source>
        <dbReference type="ARBA" id="ARBA00022723"/>
    </source>
</evidence>
<dbReference type="PATRIC" id="fig|1684.5.peg.820"/>
<protein>
    <recommendedName>
        <fullName evidence="7">Succinate--CoA ligase [ADP-forming] subunit beta</fullName>
        <ecNumber evidence="7">6.2.1.5</ecNumber>
    </recommendedName>
    <alternativeName>
        <fullName evidence="7">Succinyl-CoA synthetase subunit beta</fullName>
        <shortName evidence="7">SCS-beta</shortName>
    </alternativeName>
</protein>
<evidence type="ECO:0000313" key="10">
    <source>
        <dbReference type="Proteomes" id="UP000033567"/>
    </source>
</evidence>
<dbReference type="GO" id="GO:0005524">
    <property type="term" value="F:ATP binding"/>
    <property type="evidence" value="ECO:0007669"/>
    <property type="project" value="UniProtKB-UniRule"/>
</dbReference>
<reference evidence="9 10" key="1">
    <citation type="submission" date="2014-12" db="EMBL/GenBank/DDBJ databases">
        <title>Comparative genomics of the lactic acid bacteria isolated from the honey bee gut.</title>
        <authorList>
            <person name="Ellegaard K.M."/>
            <person name="Tamarit D."/>
            <person name="Javelind E."/>
            <person name="Olofsson T."/>
            <person name="Andersson S.G."/>
            <person name="Vasquez A."/>
        </authorList>
    </citation>
    <scope>NUCLEOTIDE SEQUENCE [LARGE SCALE GENOMIC DNA]</scope>
    <source>
        <strain evidence="9 10">Bin7</strain>
    </source>
</reference>
<dbReference type="PROSITE" id="PS01217">
    <property type="entry name" value="SUCCINYL_COA_LIG_3"/>
    <property type="match status" value="1"/>
</dbReference>
<dbReference type="InterPro" id="IPR017866">
    <property type="entry name" value="Succ-CoA_synthase_bsu_CS"/>
</dbReference>
<proteinExistence type="inferred from homology"/>
<feature type="binding site" evidence="7">
    <location>
        <position position="191"/>
    </location>
    <ligand>
        <name>Mg(2+)</name>
        <dbReference type="ChEBI" id="CHEBI:18420"/>
    </ligand>
</feature>
<dbReference type="InterPro" id="IPR016102">
    <property type="entry name" value="Succinyl-CoA_synth-like"/>
</dbReference>
<dbReference type="GO" id="GO:0042709">
    <property type="term" value="C:succinate-CoA ligase complex"/>
    <property type="evidence" value="ECO:0007669"/>
    <property type="project" value="TreeGrafter"/>
</dbReference>
<evidence type="ECO:0000259" key="8">
    <source>
        <dbReference type="PROSITE" id="PS50975"/>
    </source>
</evidence>
<dbReference type="InterPro" id="IPR013815">
    <property type="entry name" value="ATP_grasp_subdomain_1"/>
</dbReference>
<dbReference type="FunFam" id="3.40.50.261:FF:000007">
    <property type="entry name" value="Succinate--CoA ligase [ADP-forming] subunit beta"/>
    <property type="match status" value="1"/>
</dbReference>
<comment type="catalytic activity">
    <reaction evidence="7">
        <text>succinate + ATP + CoA = succinyl-CoA + ADP + phosphate</text>
        <dbReference type="Rhea" id="RHEA:17661"/>
        <dbReference type="ChEBI" id="CHEBI:30031"/>
        <dbReference type="ChEBI" id="CHEBI:30616"/>
        <dbReference type="ChEBI" id="CHEBI:43474"/>
        <dbReference type="ChEBI" id="CHEBI:57287"/>
        <dbReference type="ChEBI" id="CHEBI:57292"/>
        <dbReference type="ChEBI" id="CHEBI:456216"/>
        <dbReference type="EC" id="6.2.1.5"/>
    </reaction>
</comment>
<feature type="domain" description="ATP-grasp" evidence="8">
    <location>
        <begin position="9"/>
        <end position="218"/>
    </location>
</feature>
<evidence type="ECO:0000256" key="6">
    <source>
        <dbReference type="ARBA" id="ARBA00022842"/>
    </source>
</evidence>
<name>A0A0F4KTV7_9BIFI</name>
<evidence type="ECO:0000256" key="5">
    <source>
        <dbReference type="ARBA" id="ARBA00022840"/>
    </source>
</evidence>
<dbReference type="NCBIfam" id="NF001913">
    <property type="entry name" value="PRK00696.1"/>
    <property type="match status" value="1"/>
</dbReference>
<feature type="binding site" evidence="7">
    <location>
        <position position="99"/>
    </location>
    <ligand>
        <name>ATP</name>
        <dbReference type="ChEBI" id="CHEBI:30616"/>
    </ligand>
</feature>
<evidence type="ECO:0000313" key="9">
    <source>
        <dbReference type="EMBL" id="KJY50092.1"/>
    </source>
</evidence>
<comment type="function">
    <text evidence="7">Succinyl-CoA synthetase functions in the citric acid cycle (TCA), coupling the hydrolysis of succinyl-CoA to the synthesis of either ATP or GTP and thus represents the only step of substrate-level phosphorylation in the TCA. The beta subunit provides nucleotide specificity of the enzyme and binds the substrate succinate, while the binding sites for coenzyme A and phosphate are found in the alpha subunit.</text>
</comment>
<dbReference type="GO" id="GO:0004775">
    <property type="term" value="F:succinate-CoA ligase (ADP-forming) activity"/>
    <property type="evidence" value="ECO:0007669"/>
    <property type="project" value="UniProtKB-UniRule"/>
</dbReference>
<comment type="caution">
    <text evidence="7">Lacks conserved residue(s) required for the propagation of feature annotation.</text>
</comment>
<organism evidence="9 10">
    <name type="scientific">Bifidobacterium mellis</name>
    <dbReference type="NCBI Taxonomy" id="1293823"/>
    <lineage>
        <taxon>Bacteria</taxon>
        <taxon>Bacillati</taxon>
        <taxon>Actinomycetota</taxon>
        <taxon>Actinomycetes</taxon>
        <taxon>Bifidobacteriales</taxon>
        <taxon>Bifidobacteriaceae</taxon>
        <taxon>Bifidobacterium</taxon>
    </lineage>
</organism>
<comment type="caution">
    <text evidence="9">The sequence shown here is derived from an EMBL/GenBank/DDBJ whole genome shotgun (WGS) entry which is preliminary data.</text>
</comment>
<dbReference type="EMBL" id="JWMF01000007">
    <property type="protein sequence ID" value="KJY50092.1"/>
    <property type="molecule type" value="Genomic_DNA"/>
</dbReference>
<feature type="binding site" evidence="7">
    <location>
        <position position="94"/>
    </location>
    <ligand>
        <name>ATP</name>
        <dbReference type="ChEBI" id="CHEBI:30616"/>
    </ligand>
</feature>
<dbReference type="PIRSF" id="PIRSF001554">
    <property type="entry name" value="SucCS_beta"/>
    <property type="match status" value="1"/>
</dbReference>
<dbReference type="Proteomes" id="UP000033567">
    <property type="component" value="Unassembled WGS sequence"/>
</dbReference>
<dbReference type="PROSITE" id="PS50975">
    <property type="entry name" value="ATP_GRASP"/>
    <property type="match status" value="1"/>
</dbReference>
<accession>A0A0F4KTV7</accession>
<dbReference type="GO" id="GO:0000287">
    <property type="term" value="F:magnesium ion binding"/>
    <property type="evidence" value="ECO:0007669"/>
    <property type="project" value="UniProtKB-UniRule"/>
</dbReference>